<dbReference type="Proteomes" id="UP000807025">
    <property type="component" value="Unassembled WGS sequence"/>
</dbReference>
<dbReference type="Pfam" id="PF18803">
    <property type="entry name" value="CxC2"/>
    <property type="match status" value="1"/>
</dbReference>
<gene>
    <name evidence="3" type="ORF">BDN71DRAFT_1420467</name>
</gene>
<dbReference type="AlphaFoldDB" id="A0A9P6DEK9"/>
<feature type="transmembrane region" description="Helical" evidence="1">
    <location>
        <begin position="311"/>
        <end position="329"/>
    </location>
</feature>
<evidence type="ECO:0000259" key="2">
    <source>
        <dbReference type="Pfam" id="PF18803"/>
    </source>
</evidence>
<dbReference type="Pfam" id="PF18758">
    <property type="entry name" value="KDZ"/>
    <property type="match status" value="1"/>
</dbReference>
<dbReference type="InterPro" id="IPR041457">
    <property type="entry name" value="CxC2_KDZ-assoc"/>
</dbReference>
<keyword evidence="1" id="KW-1133">Transmembrane helix</keyword>
<organism evidence="3 4">
    <name type="scientific">Pleurotus eryngii</name>
    <name type="common">Boletus of the steppes</name>
    <dbReference type="NCBI Taxonomy" id="5323"/>
    <lineage>
        <taxon>Eukaryota</taxon>
        <taxon>Fungi</taxon>
        <taxon>Dikarya</taxon>
        <taxon>Basidiomycota</taxon>
        <taxon>Agaricomycotina</taxon>
        <taxon>Agaricomycetes</taxon>
        <taxon>Agaricomycetidae</taxon>
        <taxon>Agaricales</taxon>
        <taxon>Pleurotineae</taxon>
        <taxon>Pleurotaceae</taxon>
        <taxon>Pleurotus</taxon>
    </lineage>
</organism>
<accession>A0A9P6DEK9</accession>
<protein>
    <recommendedName>
        <fullName evidence="2">CxC2-like cysteine cluster KDZ transposase-associated domain-containing protein</fullName>
    </recommendedName>
</protein>
<dbReference type="InterPro" id="IPR040521">
    <property type="entry name" value="KDZ"/>
</dbReference>
<keyword evidence="1" id="KW-0472">Membrane</keyword>
<dbReference type="OrthoDB" id="2682806at2759"/>
<keyword evidence="1" id="KW-0812">Transmembrane</keyword>
<dbReference type="PANTHER" id="PTHR33096:SF1">
    <property type="entry name" value="CXC1-LIKE CYSTEINE CLUSTER ASSOCIATED WITH KDZ TRANSPOSASES DOMAIN-CONTAINING PROTEIN"/>
    <property type="match status" value="1"/>
</dbReference>
<sequence length="863" mass="98609">MCFLERHKRLPLHTVKKLNGEYFERTTLQALGLRIQLGHLKGECVNPERGPCSFTVLHTNRVHLVNIDFCRCDQHVSDRQQLLQSRWYPATVYYPKTCTTIELLNQFHILTLAGKISHHEFYLSLERLTDNLEINTPNTRYKAFMRIVHQFQAERMLKCGGRGCTEDGIECTEAGQLAIVCPVCPQPGVNLPEGWEAANEEDKYLYSLLVSMDANFRLKNRMRSSDEADPGLITGLAYFVEPKGYSQHLKRFAAQTDTSTCSGFKAITMAETKFSSGMRSTGVGMCICARHEMVRAVGDLQRGERYCNMDWVLLSALQSFALITLYIIYDIACQFKIHFKERMSQVPAKFQLPDGLEPWFAIPKCHCPAHKQECQTPHSLNLMPGVRRTDGEGIERDWSSLNPIANSTKEMGPRFRHDTIDDHLAHHNWRKLVSLGHTLCRKSLLASAESSRQQRILEDITLTIEGRNESIIPMWTSMIRLWEADKSQPNPYEFTKTHSAKSQKEVRLELIEDEWKALAAGTRLLHKTTPTSFLVACLGLEDKQRKIRMARKQVDMMPQQATDLQQGCLTIQTTLDRIRSAQRAYMPILESLIAEETDETTSCDIEDMPLWLPSVVDASQRGSGCLHGLAAKEEALREAQCYDALDKIRALQRGKAHLVIYKNHNIRGQRPSTRAQTSLDRLNDCICMEVIRYREARVALLSLRGGGPWENILQPLHDGDLRPPSTFDIDDPDDTIGADSKKKSQKKLQAQHQLGEGHKKASWVWTTTGTLPEEDDDDFEISEVVRIEWAKARARALRWKEEVCLLREEMCRVRITLQVRAEWWRSQGTPWEGLDPDTAEGVQAYAFRQAKVNDTLLKQFTEL</sequence>
<dbReference type="PANTHER" id="PTHR33096">
    <property type="entry name" value="CXC2 DOMAIN-CONTAINING PROTEIN"/>
    <property type="match status" value="1"/>
</dbReference>
<keyword evidence="4" id="KW-1185">Reference proteome</keyword>
<evidence type="ECO:0000313" key="3">
    <source>
        <dbReference type="EMBL" id="KAF9492640.1"/>
    </source>
</evidence>
<reference evidence="3" key="1">
    <citation type="submission" date="2020-11" db="EMBL/GenBank/DDBJ databases">
        <authorList>
            <consortium name="DOE Joint Genome Institute"/>
            <person name="Ahrendt S."/>
            <person name="Riley R."/>
            <person name="Andreopoulos W."/>
            <person name="Labutti K."/>
            <person name="Pangilinan J."/>
            <person name="Ruiz-Duenas F.J."/>
            <person name="Barrasa J.M."/>
            <person name="Sanchez-Garcia M."/>
            <person name="Camarero S."/>
            <person name="Miyauchi S."/>
            <person name="Serrano A."/>
            <person name="Linde D."/>
            <person name="Babiker R."/>
            <person name="Drula E."/>
            <person name="Ayuso-Fernandez I."/>
            <person name="Pacheco R."/>
            <person name="Padilla G."/>
            <person name="Ferreira P."/>
            <person name="Barriuso J."/>
            <person name="Kellner H."/>
            <person name="Castanera R."/>
            <person name="Alfaro M."/>
            <person name="Ramirez L."/>
            <person name="Pisabarro A.G."/>
            <person name="Kuo A."/>
            <person name="Tritt A."/>
            <person name="Lipzen A."/>
            <person name="He G."/>
            <person name="Yan M."/>
            <person name="Ng V."/>
            <person name="Cullen D."/>
            <person name="Martin F."/>
            <person name="Rosso M.-N."/>
            <person name="Henrissat B."/>
            <person name="Hibbett D."/>
            <person name="Martinez A.T."/>
            <person name="Grigoriev I.V."/>
        </authorList>
    </citation>
    <scope>NUCLEOTIDE SEQUENCE</scope>
    <source>
        <strain evidence="3">ATCC 90797</strain>
    </source>
</reference>
<feature type="domain" description="CxC2-like cysteine cluster KDZ transposase-associated" evidence="2">
    <location>
        <begin position="28"/>
        <end position="132"/>
    </location>
</feature>
<name>A0A9P6DEK9_PLEER</name>
<dbReference type="EMBL" id="MU154598">
    <property type="protein sequence ID" value="KAF9492640.1"/>
    <property type="molecule type" value="Genomic_DNA"/>
</dbReference>
<comment type="caution">
    <text evidence="3">The sequence shown here is derived from an EMBL/GenBank/DDBJ whole genome shotgun (WGS) entry which is preliminary data.</text>
</comment>
<proteinExistence type="predicted"/>
<evidence type="ECO:0000313" key="4">
    <source>
        <dbReference type="Proteomes" id="UP000807025"/>
    </source>
</evidence>
<evidence type="ECO:0000256" key="1">
    <source>
        <dbReference type="SAM" id="Phobius"/>
    </source>
</evidence>